<evidence type="ECO:0000313" key="3">
    <source>
        <dbReference type="Proteomes" id="UP000214566"/>
    </source>
</evidence>
<feature type="region of interest" description="Disordered" evidence="1">
    <location>
        <begin position="103"/>
        <end position="126"/>
    </location>
</feature>
<sequence length="126" mass="12548">MSALRIAFIAFVLAVLPLHGWAYAVMPAAATAMAGTACGHAAPTFGHGSAARATSLAAPPRPFVRHGAGCPAGGQSTCHVVCGLTLATVSAPAVSFLPPAAAAVPQPDDQRLPSAPPDASYRPPRA</sequence>
<dbReference type="AlphaFoldDB" id="A0A238D7G8"/>
<name>A0A238D7G8_THIDL</name>
<organism evidence="2 3">
    <name type="scientific">Thiomonas delicata</name>
    <name type="common">Thiomonas cuprina</name>
    <dbReference type="NCBI Taxonomy" id="364030"/>
    <lineage>
        <taxon>Bacteria</taxon>
        <taxon>Pseudomonadati</taxon>
        <taxon>Pseudomonadota</taxon>
        <taxon>Betaproteobacteria</taxon>
        <taxon>Burkholderiales</taxon>
        <taxon>Thiomonas</taxon>
    </lineage>
</organism>
<reference evidence="2 3" key="1">
    <citation type="submission" date="2016-06" db="EMBL/GenBank/DDBJ databases">
        <authorList>
            <person name="Kjaerup R.B."/>
            <person name="Dalgaard T.S."/>
            <person name="Juul-Madsen H.R."/>
        </authorList>
    </citation>
    <scope>NUCLEOTIDE SEQUENCE [LARGE SCALE GENOMIC DNA]</scope>
    <source>
        <strain evidence="2 3">DSM 16361</strain>
    </source>
</reference>
<evidence type="ECO:0000313" key="2">
    <source>
        <dbReference type="EMBL" id="SBP89151.1"/>
    </source>
</evidence>
<proteinExistence type="predicted"/>
<gene>
    <name evidence="2" type="ORF">THIARS_70771</name>
</gene>
<dbReference type="OrthoDB" id="9914861at2"/>
<keyword evidence="3" id="KW-1185">Reference proteome</keyword>
<protein>
    <submittedName>
        <fullName evidence="2">Uncharacterized protein</fullName>
    </submittedName>
</protein>
<dbReference type="RefSeq" id="WP_013106965.1">
    <property type="nucleotide sequence ID" value="NZ_LT592171.1"/>
</dbReference>
<evidence type="ECO:0000256" key="1">
    <source>
        <dbReference type="SAM" id="MobiDB-lite"/>
    </source>
</evidence>
<dbReference type="EMBL" id="FLMQ01000056">
    <property type="protein sequence ID" value="SBP89151.1"/>
    <property type="molecule type" value="Genomic_DNA"/>
</dbReference>
<dbReference type="Proteomes" id="UP000214566">
    <property type="component" value="Unassembled WGS sequence"/>
</dbReference>
<accession>A0A238D7G8</accession>